<comment type="caution">
    <text evidence="1">The sequence shown here is derived from an EMBL/GenBank/DDBJ whole genome shotgun (WGS) entry which is preliminary data.</text>
</comment>
<proteinExistence type="predicted"/>
<gene>
    <name evidence="1" type="ORF">QFC21_000595</name>
</gene>
<organism evidence="1 2">
    <name type="scientific">Naganishia friedmannii</name>
    <dbReference type="NCBI Taxonomy" id="89922"/>
    <lineage>
        <taxon>Eukaryota</taxon>
        <taxon>Fungi</taxon>
        <taxon>Dikarya</taxon>
        <taxon>Basidiomycota</taxon>
        <taxon>Agaricomycotina</taxon>
        <taxon>Tremellomycetes</taxon>
        <taxon>Filobasidiales</taxon>
        <taxon>Filobasidiaceae</taxon>
        <taxon>Naganishia</taxon>
    </lineage>
</organism>
<dbReference type="Proteomes" id="UP001227268">
    <property type="component" value="Unassembled WGS sequence"/>
</dbReference>
<accession>A0ACC2WCY0</accession>
<keyword evidence="2" id="KW-1185">Reference proteome</keyword>
<evidence type="ECO:0000313" key="1">
    <source>
        <dbReference type="EMBL" id="KAJ9109266.1"/>
    </source>
</evidence>
<dbReference type="EMBL" id="JASBWT010000001">
    <property type="protein sequence ID" value="KAJ9109266.1"/>
    <property type="molecule type" value="Genomic_DNA"/>
</dbReference>
<reference evidence="1" key="1">
    <citation type="submission" date="2023-04" db="EMBL/GenBank/DDBJ databases">
        <title>Draft Genome sequencing of Naganishia species isolated from polar environments using Oxford Nanopore Technology.</title>
        <authorList>
            <person name="Leo P."/>
            <person name="Venkateswaran K."/>
        </authorList>
    </citation>
    <scope>NUCLEOTIDE SEQUENCE</scope>
    <source>
        <strain evidence="1">MNA-CCFEE 5423</strain>
    </source>
</reference>
<sequence>MSTAAPPDYSQVLKERDEFQRDVTAAGIAVEGAVPNRSYLGTAPPSSSRPIASPAPQSLSQSPYPADKSGKGPLPPALYTQPAPTPAMGYGATQSGYVAPQQQQITGAPLHYYQNAAGTFDI</sequence>
<evidence type="ECO:0000313" key="2">
    <source>
        <dbReference type="Proteomes" id="UP001227268"/>
    </source>
</evidence>
<name>A0ACC2WCY0_9TREE</name>
<protein>
    <submittedName>
        <fullName evidence="1">Uncharacterized protein</fullName>
    </submittedName>
</protein>